<sequence>MAKKESNISLKDVPLSALQERSLLILYTLNIEMALLSDDGEYRDWRGVLKHAPVLKELKEFLISGNATNYMKSLIYQWINVKGNNIESLQIIFKKIDRYDIYDDTKDLFMIDAEAYRLKTTKPVFERTENGSFIITKLDRDRDSMGKALILYDAFLMFSKQDKDLADLIKETLSANYGMQICTKHDILGNIPLEHEVAMTLMGTRCRRVIVIVSEHFLNSPADTFMAKYSQHIGIEQSTRKIIPCLREECEIPSNMRILFHLKYYNTSKLFNFWKKIYEALDFTIDDEKENTDDDKEKLERIPYTKYYPIEVPKLEPKPDIPVIAPSNDEDTKLEKSELTMQGGKNAYMTMQNFLKKEEQKNRADNQIPFKAIRQFFNKKRMNKFKFKPNF</sequence>
<dbReference type="InterPro" id="IPR000157">
    <property type="entry name" value="TIR_dom"/>
</dbReference>
<dbReference type="Gene3D" id="1.10.533.10">
    <property type="entry name" value="Death Domain, Fas"/>
    <property type="match status" value="1"/>
</dbReference>
<proteinExistence type="predicted"/>
<dbReference type="EMBL" id="UFQT01000412">
    <property type="protein sequence ID" value="SSX24072.1"/>
    <property type="molecule type" value="Genomic_DNA"/>
</dbReference>
<evidence type="ECO:0000259" key="1">
    <source>
        <dbReference type="PROSITE" id="PS50104"/>
    </source>
</evidence>
<dbReference type="InterPro" id="IPR035897">
    <property type="entry name" value="Toll_tir_struct_dom_sf"/>
</dbReference>
<organism evidence="2">
    <name type="scientific">Culicoides sonorensis</name>
    <name type="common">Biting midge</name>
    <dbReference type="NCBI Taxonomy" id="179676"/>
    <lineage>
        <taxon>Eukaryota</taxon>
        <taxon>Metazoa</taxon>
        <taxon>Ecdysozoa</taxon>
        <taxon>Arthropoda</taxon>
        <taxon>Hexapoda</taxon>
        <taxon>Insecta</taxon>
        <taxon>Pterygota</taxon>
        <taxon>Neoptera</taxon>
        <taxon>Endopterygota</taxon>
        <taxon>Diptera</taxon>
        <taxon>Nematocera</taxon>
        <taxon>Chironomoidea</taxon>
        <taxon>Ceratopogonidae</taxon>
        <taxon>Ceratopogoninae</taxon>
        <taxon>Culicoides</taxon>
        <taxon>Monoculicoides</taxon>
    </lineage>
</organism>
<dbReference type="GO" id="GO:0050830">
    <property type="term" value="P:defense response to Gram-positive bacterium"/>
    <property type="evidence" value="ECO:0007669"/>
    <property type="project" value="TreeGrafter"/>
</dbReference>
<dbReference type="GO" id="GO:0034142">
    <property type="term" value="P:toll-like receptor 4 signaling pathway"/>
    <property type="evidence" value="ECO:0007669"/>
    <property type="project" value="TreeGrafter"/>
</dbReference>
<dbReference type="GO" id="GO:0035325">
    <property type="term" value="F:Toll-like receptor binding"/>
    <property type="evidence" value="ECO:0007669"/>
    <property type="project" value="TreeGrafter"/>
</dbReference>
<dbReference type="PROSITE" id="PS50104">
    <property type="entry name" value="TIR"/>
    <property type="match status" value="1"/>
</dbReference>
<gene>
    <name evidence="2" type="primary">CSON010245</name>
</gene>
<protein>
    <submittedName>
        <fullName evidence="2">CSON010245 protein</fullName>
    </submittedName>
</protein>
<dbReference type="GO" id="GO:0002755">
    <property type="term" value="P:MyD88-dependent toll-like receptor signaling pathway"/>
    <property type="evidence" value="ECO:0007669"/>
    <property type="project" value="InterPro"/>
</dbReference>
<dbReference type="VEuPathDB" id="VectorBase:CSON010245"/>
<dbReference type="SUPFAM" id="SSF52200">
    <property type="entry name" value="Toll/Interleukin receptor TIR domain"/>
    <property type="match status" value="1"/>
</dbReference>
<dbReference type="Pfam" id="PF13676">
    <property type="entry name" value="TIR_2"/>
    <property type="match status" value="1"/>
</dbReference>
<accession>A0A336M1G6</accession>
<dbReference type="AlphaFoldDB" id="A0A336M1G6"/>
<dbReference type="GO" id="GO:0070976">
    <property type="term" value="F:TIR domain binding"/>
    <property type="evidence" value="ECO:0007669"/>
    <property type="project" value="InterPro"/>
</dbReference>
<dbReference type="GO" id="GO:0005886">
    <property type="term" value="C:plasma membrane"/>
    <property type="evidence" value="ECO:0007669"/>
    <property type="project" value="TreeGrafter"/>
</dbReference>
<dbReference type="OMA" id="CEYALEC"/>
<dbReference type="GO" id="GO:0043123">
    <property type="term" value="P:positive regulation of canonical NF-kappaB signal transduction"/>
    <property type="evidence" value="ECO:0007669"/>
    <property type="project" value="InterPro"/>
</dbReference>
<dbReference type="PANTHER" id="PTHR15079:SF3">
    <property type="entry name" value="MYELOID DIFFERENTIATION PRIMARY RESPONSE PROTEIN MYD88"/>
    <property type="match status" value="1"/>
</dbReference>
<dbReference type="Gene3D" id="3.40.50.10140">
    <property type="entry name" value="Toll/interleukin-1 receptor homology (TIR) domain"/>
    <property type="match status" value="1"/>
</dbReference>
<evidence type="ECO:0000313" key="2">
    <source>
        <dbReference type="EMBL" id="SSX24072.1"/>
    </source>
</evidence>
<dbReference type="InterPro" id="IPR017281">
    <property type="entry name" value="Myelin_different_resp_MyD88"/>
</dbReference>
<dbReference type="PANTHER" id="PTHR15079">
    <property type="entry name" value="MYD88"/>
    <property type="match status" value="1"/>
</dbReference>
<name>A0A336M1G6_CULSO</name>
<dbReference type="InterPro" id="IPR011029">
    <property type="entry name" value="DEATH-like_dom_sf"/>
</dbReference>
<feature type="domain" description="TIR" evidence="1">
    <location>
        <begin position="150"/>
        <end position="281"/>
    </location>
</feature>
<dbReference type="GO" id="GO:0045087">
    <property type="term" value="P:innate immune response"/>
    <property type="evidence" value="ECO:0007669"/>
    <property type="project" value="TreeGrafter"/>
</dbReference>
<dbReference type="GO" id="GO:0008063">
    <property type="term" value="P:Toll signaling pathway"/>
    <property type="evidence" value="ECO:0007669"/>
    <property type="project" value="TreeGrafter"/>
</dbReference>
<reference evidence="2" key="1">
    <citation type="submission" date="2018-07" db="EMBL/GenBank/DDBJ databases">
        <authorList>
            <person name="Quirk P.G."/>
            <person name="Krulwich T.A."/>
        </authorList>
    </citation>
    <scope>NUCLEOTIDE SEQUENCE</scope>
</reference>